<dbReference type="GeneID" id="117643478"/>
<dbReference type="OrthoDB" id="10464783at2759"/>
<dbReference type="CDD" id="cd23992">
    <property type="entry name" value="PBP_GOBP"/>
    <property type="match status" value="1"/>
</dbReference>
<sequence>MKVHVTTKALATAVLVVLALLDGVSPAPQAEDSEEADDADDDTSGMNKDMKAIQTMFRTCLEETGVKIKLFISMMNESEPISDKGAEMALCLFRAFDFLDENNQYSKEAVLELAFRINKDSPRRRKLIEHIAGVCERDARGDSAEEVAKNLFECFRTQIHKAVWRAFGRKAERRDPNATKPAKRDQY</sequence>
<feature type="compositionally biased region" description="Acidic residues" evidence="1">
    <location>
        <begin position="31"/>
        <end position="43"/>
    </location>
</feature>
<dbReference type="KEGG" id="tpal:117643478"/>
<name>A0A6P8YMD4_THRPL</name>
<reference evidence="4" key="1">
    <citation type="submission" date="2025-08" db="UniProtKB">
        <authorList>
            <consortium name="RefSeq"/>
        </authorList>
    </citation>
    <scope>IDENTIFICATION</scope>
    <source>
        <tissue evidence="4">Total insect</tissue>
    </source>
</reference>
<dbReference type="AlphaFoldDB" id="A0A6P8YMD4"/>
<dbReference type="GO" id="GO:0005549">
    <property type="term" value="F:odorant binding"/>
    <property type="evidence" value="ECO:0007669"/>
    <property type="project" value="InterPro"/>
</dbReference>
<evidence type="ECO:0000313" key="4">
    <source>
        <dbReference type="RefSeq" id="XP_034238295.1"/>
    </source>
</evidence>
<dbReference type="InParanoid" id="A0A6P8YMD4"/>
<accession>A0A6P8YMD4</accession>
<gene>
    <name evidence="4" type="primary">LOC117643478</name>
</gene>
<organism evidence="4">
    <name type="scientific">Thrips palmi</name>
    <name type="common">Melon thrips</name>
    <dbReference type="NCBI Taxonomy" id="161013"/>
    <lineage>
        <taxon>Eukaryota</taxon>
        <taxon>Metazoa</taxon>
        <taxon>Ecdysozoa</taxon>
        <taxon>Arthropoda</taxon>
        <taxon>Hexapoda</taxon>
        <taxon>Insecta</taxon>
        <taxon>Pterygota</taxon>
        <taxon>Neoptera</taxon>
        <taxon>Paraneoptera</taxon>
        <taxon>Thysanoptera</taxon>
        <taxon>Terebrantia</taxon>
        <taxon>Thripoidea</taxon>
        <taxon>Thripidae</taxon>
        <taxon>Thrips</taxon>
    </lineage>
</organism>
<dbReference type="Pfam" id="PF01395">
    <property type="entry name" value="PBP_GOBP"/>
    <property type="match status" value="1"/>
</dbReference>
<proteinExistence type="predicted"/>
<feature type="region of interest" description="Disordered" evidence="1">
    <location>
        <begin position="27"/>
        <end position="46"/>
    </location>
</feature>
<dbReference type="SUPFAM" id="SSF47565">
    <property type="entry name" value="Insect pheromone/odorant-binding proteins"/>
    <property type="match status" value="1"/>
</dbReference>
<dbReference type="InterPro" id="IPR006170">
    <property type="entry name" value="PBP/GOBP"/>
</dbReference>
<dbReference type="Proteomes" id="UP000515158">
    <property type="component" value="Unplaced"/>
</dbReference>
<dbReference type="InterPro" id="IPR036728">
    <property type="entry name" value="PBP_GOBP_sf"/>
</dbReference>
<evidence type="ECO:0000256" key="2">
    <source>
        <dbReference type="SAM" id="SignalP"/>
    </source>
</evidence>
<dbReference type="RefSeq" id="XP_034238295.1">
    <property type="nucleotide sequence ID" value="XM_034382404.1"/>
</dbReference>
<protein>
    <submittedName>
        <fullName evidence="4">Uncharacterized protein LOC117643478 isoform X1</fullName>
    </submittedName>
</protein>
<evidence type="ECO:0000313" key="3">
    <source>
        <dbReference type="Proteomes" id="UP000515158"/>
    </source>
</evidence>
<feature type="signal peptide" evidence="2">
    <location>
        <begin position="1"/>
        <end position="26"/>
    </location>
</feature>
<keyword evidence="3" id="KW-1185">Reference proteome</keyword>
<evidence type="ECO:0000256" key="1">
    <source>
        <dbReference type="SAM" id="MobiDB-lite"/>
    </source>
</evidence>
<feature type="chain" id="PRO_5028275329" evidence="2">
    <location>
        <begin position="27"/>
        <end position="187"/>
    </location>
</feature>
<keyword evidence="2" id="KW-0732">Signal</keyword>
<dbReference type="Gene3D" id="1.10.238.20">
    <property type="entry name" value="Pheromone/general odorant binding protein domain"/>
    <property type="match status" value="1"/>
</dbReference>